<dbReference type="InterPro" id="IPR000740">
    <property type="entry name" value="GrpE"/>
</dbReference>
<comment type="caution">
    <text evidence="4">The sequence shown here is derived from an EMBL/GenBank/DDBJ whole genome shotgun (WGS) entry which is preliminary data.</text>
</comment>
<sequence>MSTSHLRLIATVAVIAAAAATGAVTGLLTSTADSMFDVTAAAAAAIGVIISGIAVLMILGRATSAPAAAPAHIPDTDAAARAAIDQLSNERRTLVNTCIYVRDRSTSQAIADRIGTGLTEAGITTVAPVGERFDPTRHEAGGTTPAPDPSHDGVIAVVETLGYNDRNTMLRNPIVTVYRNAGGHQ</sequence>
<dbReference type="InParanoid" id="A0A543APM3"/>
<accession>A0A543APM3</accession>
<proteinExistence type="predicted"/>
<dbReference type="GO" id="GO:0006457">
    <property type="term" value="P:protein folding"/>
    <property type="evidence" value="ECO:0007669"/>
    <property type="project" value="InterPro"/>
</dbReference>
<dbReference type="Proteomes" id="UP000317043">
    <property type="component" value="Unassembled WGS sequence"/>
</dbReference>
<gene>
    <name evidence="4" type="ORF">FB566_0006</name>
</gene>
<evidence type="ECO:0000256" key="1">
    <source>
        <dbReference type="ARBA" id="ARBA00023186"/>
    </source>
</evidence>
<keyword evidence="3" id="KW-0812">Transmembrane</keyword>
<dbReference type="GO" id="GO:0051087">
    <property type="term" value="F:protein-folding chaperone binding"/>
    <property type="evidence" value="ECO:0007669"/>
    <property type="project" value="InterPro"/>
</dbReference>
<dbReference type="Pfam" id="PF01025">
    <property type="entry name" value="GrpE"/>
    <property type="match status" value="1"/>
</dbReference>
<evidence type="ECO:0000256" key="3">
    <source>
        <dbReference type="SAM" id="Phobius"/>
    </source>
</evidence>
<name>A0A543APM3_9ACTN</name>
<organism evidence="4 5">
    <name type="scientific">Stackebrandtia endophytica</name>
    <dbReference type="NCBI Taxonomy" id="1496996"/>
    <lineage>
        <taxon>Bacteria</taxon>
        <taxon>Bacillati</taxon>
        <taxon>Actinomycetota</taxon>
        <taxon>Actinomycetes</taxon>
        <taxon>Glycomycetales</taxon>
        <taxon>Glycomycetaceae</taxon>
        <taxon>Stackebrandtia</taxon>
    </lineage>
</organism>
<keyword evidence="1" id="KW-0143">Chaperone</keyword>
<dbReference type="InterPro" id="IPR009012">
    <property type="entry name" value="GrpE_head"/>
</dbReference>
<evidence type="ECO:0000313" key="4">
    <source>
        <dbReference type="EMBL" id="TQL74523.1"/>
    </source>
</evidence>
<keyword evidence="3" id="KW-1133">Transmembrane helix</keyword>
<feature type="transmembrane region" description="Helical" evidence="3">
    <location>
        <begin position="38"/>
        <end position="59"/>
    </location>
</feature>
<dbReference type="Gene3D" id="2.30.22.10">
    <property type="entry name" value="Head domain of nucleotide exchange factor GrpE"/>
    <property type="match status" value="1"/>
</dbReference>
<dbReference type="GO" id="GO:0042803">
    <property type="term" value="F:protein homodimerization activity"/>
    <property type="evidence" value="ECO:0007669"/>
    <property type="project" value="InterPro"/>
</dbReference>
<evidence type="ECO:0000256" key="2">
    <source>
        <dbReference type="SAM" id="MobiDB-lite"/>
    </source>
</evidence>
<keyword evidence="3" id="KW-0472">Membrane</keyword>
<evidence type="ECO:0000313" key="5">
    <source>
        <dbReference type="Proteomes" id="UP000317043"/>
    </source>
</evidence>
<dbReference type="SUPFAM" id="SSF51064">
    <property type="entry name" value="Head domain of nucleotide exchange factor GrpE"/>
    <property type="match status" value="1"/>
</dbReference>
<dbReference type="RefSeq" id="WP_211347449.1">
    <property type="nucleotide sequence ID" value="NZ_JBHTGS010000002.1"/>
</dbReference>
<dbReference type="EMBL" id="VFOW01000001">
    <property type="protein sequence ID" value="TQL74523.1"/>
    <property type="molecule type" value="Genomic_DNA"/>
</dbReference>
<keyword evidence="5" id="KW-1185">Reference proteome</keyword>
<dbReference type="GO" id="GO:0000774">
    <property type="term" value="F:adenyl-nucleotide exchange factor activity"/>
    <property type="evidence" value="ECO:0007669"/>
    <property type="project" value="InterPro"/>
</dbReference>
<reference evidence="4 5" key="1">
    <citation type="submission" date="2019-06" db="EMBL/GenBank/DDBJ databases">
        <title>Sequencing the genomes of 1000 actinobacteria strains.</title>
        <authorList>
            <person name="Klenk H.-P."/>
        </authorList>
    </citation>
    <scope>NUCLEOTIDE SEQUENCE [LARGE SCALE GENOMIC DNA]</scope>
    <source>
        <strain evidence="4 5">DSM 45928</strain>
    </source>
</reference>
<feature type="region of interest" description="Disordered" evidence="2">
    <location>
        <begin position="133"/>
        <end position="152"/>
    </location>
</feature>
<protein>
    <submittedName>
        <fullName evidence="4">GrpE protein</fullName>
    </submittedName>
</protein>
<dbReference type="AlphaFoldDB" id="A0A543APM3"/>